<dbReference type="NCBIfam" id="TIGR00756">
    <property type="entry name" value="PPR"/>
    <property type="match status" value="1"/>
</dbReference>
<dbReference type="Gene3D" id="1.25.40.10">
    <property type="entry name" value="Tetratricopeptide repeat domain"/>
    <property type="match status" value="2"/>
</dbReference>
<keyword evidence="4" id="KW-1185">Reference proteome</keyword>
<organism evidence="3 4">
    <name type="scientific">Symbiodinium microadriaticum</name>
    <name type="common">Dinoflagellate</name>
    <name type="synonym">Zooxanthella microadriatica</name>
    <dbReference type="NCBI Taxonomy" id="2951"/>
    <lineage>
        <taxon>Eukaryota</taxon>
        <taxon>Sar</taxon>
        <taxon>Alveolata</taxon>
        <taxon>Dinophyceae</taxon>
        <taxon>Suessiales</taxon>
        <taxon>Symbiodiniaceae</taxon>
        <taxon>Symbiodinium</taxon>
    </lineage>
</organism>
<dbReference type="Pfam" id="PF13041">
    <property type="entry name" value="PPR_2"/>
    <property type="match status" value="1"/>
</dbReference>
<evidence type="ECO:0000313" key="3">
    <source>
        <dbReference type="EMBL" id="OLQ01179.1"/>
    </source>
</evidence>
<comment type="caution">
    <text evidence="3">The sequence shown here is derived from an EMBL/GenBank/DDBJ whole genome shotgun (WGS) entry which is preliminary data.</text>
</comment>
<evidence type="ECO:0000256" key="2">
    <source>
        <dbReference type="PROSITE-ProRule" id="PRU00708"/>
    </source>
</evidence>
<dbReference type="Pfam" id="PF01535">
    <property type="entry name" value="PPR"/>
    <property type="match status" value="1"/>
</dbReference>
<sequence>MTSRRIRASTASAFGPIQRRRRMLPLGRLGAEAAKELAAHARGKRWEPALQLLATLQADADFPHEGLLKAYSMVMGAVGAHWQLPLQLLDEMQRRSLPADAVCYGAAITACGRGREWARSLSLFHAAPGKSLVAYNATISAVSRSQQWPLALDLFGRLPEADVVSFNATMTGCGQGRQWHLSLELFDEMARRSLPPDKITFGALADTCERAGKWELVLSLVNKLAGGSVRPDAPIFGSLISACERGHRWQEAWMPREIGAKLMAKRGQTYDVGVLQGVAIGACIKGQELDQGLALHQALLEQGTVPHAITNSSLVSACVQQGRWEEALRLLETTGVLRALTPPAMGAGLLAAEILHAWEVALALVSQLRRAADRLPVASLLAAAGACAKAGKERFAAAMFRQVPGLLRGRPLAEHNAAMASAGRVRIHFADI</sequence>
<protein>
    <submittedName>
        <fullName evidence="3">Pentatricopeptide repeat-containing protein, mitochondrial</fullName>
    </submittedName>
</protein>
<feature type="repeat" description="PPR" evidence="2">
    <location>
        <begin position="162"/>
        <end position="196"/>
    </location>
</feature>
<reference evidence="3 4" key="1">
    <citation type="submission" date="2016-02" db="EMBL/GenBank/DDBJ databases">
        <title>Genome analysis of coral dinoflagellate symbionts highlights evolutionary adaptations to a symbiotic lifestyle.</title>
        <authorList>
            <person name="Aranda M."/>
            <person name="Li Y."/>
            <person name="Liew Y.J."/>
            <person name="Baumgarten S."/>
            <person name="Simakov O."/>
            <person name="Wilson M."/>
            <person name="Piel J."/>
            <person name="Ashoor H."/>
            <person name="Bougouffa S."/>
            <person name="Bajic V.B."/>
            <person name="Ryu T."/>
            <person name="Ravasi T."/>
            <person name="Bayer T."/>
            <person name="Micklem G."/>
            <person name="Kim H."/>
            <person name="Bhak J."/>
            <person name="Lajeunesse T.C."/>
            <person name="Voolstra C.R."/>
        </authorList>
    </citation>
    <scope>NUCLEOTIDE SEQUENCE [LARGE SCALE GENOMIC DNA]</scope>
    <source>
        <strain evidence="3 4">CCMP2467</strain>
    </source>
</reference>
<dbReference type="Proteomes" id="UP000186817">
    <property type="component" value="Unassembled WGS sequence"/>
</dbReference>
<dbReference type="PANTHER" id="PTHR47447:SF17">
    <property type="entry name" value="OS12G0638900 PROTEIN"/>
    <property type="match status" value="1"/>
</dbReference>
<dbReference type="PANTHER" id="PTHR47447">
    <property type="entry name" value="OS03G0856100 PROTEIN"/>
    <property type="match status" value="1"/>
</dbReference>
<accession>A0A1Q9E1B1</accession>
<dbReference type="AlphaFoldDB" id="A0A1Q9E1B1"/>
<evidence type="ECO:0000256" key="1">
    <source>
        <dbReference type="ARBA" id="ARBA00022737"/>
    </source>
</evidence>
<dbReference type="OrthoDB" id="425155at2759"/>
<name>A0A1Q9E1B1_SYMMI</name>
<dbReference type="InterPro" id="IPR011990">
    <property type="entry name" value="TPR-like_helical_dom_sf"/>
</dbReference>
<evidence type="ECO:0000313" key="4">
    <source>
        <dbReference type="Proteomes" id="UP000186817"/>
    </source>
</evidence>
<dbReference type="EMBL" id="LSRX01000302">
    <property type="protein sequence ID" value="OLQ01179.1"/>
    <property type="molecule type" value="Genomic_DNA"/>
</dbReference>
<keyword evidence="1" id="KW-0677">Repeat</keyword>
<dbReference type="InterPro" id="IPR002885">
    <property type="entry name" value="PPR_rpt"/>
</dbReference>
<dbReference type="PROSITE" id="PS51375">
    <property type="entry name" value="PPR"/>
    <property type="match status" value="1"/>
</dbReference>
<proteinExistence type="predicted"/>
<gene>
    <name evidence="3" type="ORF">AK812_SmicGene16091</name>
</gene>